<comment type="caution">
    <text evidence="1">The sequence shown here is derived from an EMBL/GenBank/DDBJ whole genome shotgun (WGS) entry which is preliminary data.</text>
</comment>
<reference evidence="1 2" key="1">
    <citation type="submission" date="2013-09" db="EMBL/GenBank/DDBJ databases">
        <title>Biodegradation of hydrocarbons in the deep terrestrial subsurface : characterization of a microbial consortium composed of two Desulfotomaculum species originating from a deep geological formation.</title>
        <authorList>
            <person name="Aullo T."/>
            <person name="Berlendis S."/>
            <person name="Lascourreges J.-F."/>
            <person name="Dessort D."/>
            <person name="Saint-Laurent S."/>
            <person name="Schraauwers B."/>
            <person name="Mas J."/>
            <person name="Magot M."/>
            <person name="Ranchou-Peyruse A."/>
        </authorList>
    </citation>
    <scope>NUCLEOTIDE SEQUENCE [LARGE SCALE GENOMIC DNA]</scope>
    <source>
        <strain evidence="1 2">Bs107</strain>
    </source>
</reference>
<dbReference type="AlphaFoldDB" id="A0A2C6MFE6"/>
<dbReference type="RefSeq" id="WP_099083130.1">
    <property type="nucleotide sequence ID" value="NZ_AWQQ01000054.1"/>
</dbReference>
<name>A0A2C6MFE6_9FIRM</name>
<evidence type="ECO:0000313" key="1">
    <source>
        <dbReference type="EMBL" id="PHJ38374.1"/>
    </source>
</evidence>
<gene>
    <name evidence="1" type="ORF">P378_11115</name>
</gene>
<dbReference type="EMBL" id="AWQQ01000054">
    <property type="protein sequence ID" value="PHJ38374.1"/>
    <property type="molecule type" value="Genomic_DNA"/>
</dbReference>
<proteinExistence type="predicted"/>
<accession>A0A2C6MFE6</accession>
<protein>
    <submittedName>
        <fullName evidence="1">Uncharacterized protein</fullName>
    </submittedName>
</protein>
<dbReference type="Proteomes" id="UP000222564">
    <property type="component" value="Unassembled WGS sequence"/>
</dbReference>
<sequence>MAKLTQKDVQHNVFKQAYDAEELRQAKYAYFSKTVNDKRLKKIFKVFEMTAQSHLAELKQEMQKLDIK</sequence>
<organism evidence="1 2">
    <name type="scientific">Desulforamulus profundi</name>
    <dbReference type="NCBI Taxonomy" id="1383067"/>
    <lineage>
        <taxon>Bacteria</taxon>
        <taxon>Bacillati</taxon>
        <taxon>Bacillota</taxon>
        <taxon>Clostridia</taxon>
        <taxon>Eubacteriales</taxon>
        <taxon>Peptococcaceae</taxon>
        <taxon>Desulforamulus</taxon>
    </lineage>
</organism>
<keyword evidence="2" id="KW-1185">Reference proteome</keyword>
<dbReference type="OrthoDB" id="1809169at2"/>
<evidence type="ECO:0000313" key="2">
    <source>
        <dbReference type="Proteomes" id="UP000222564"/>
    </source>
</evidence>